<gene>
    <name evidence="2" type="ORF">K0T92_24760</name>
</gene>
<protein>
    <submittedName>
        <fullName evidence="2">AMP-binding protein</fullName>
    </submittedName>
</protein>
<evidence type="ECO:0000259" key="1">
    <source>
        <dbReference type="Pfam" id="PF00501"/>
    </source>
</evidence>
<dbReference type="RefSeq" id="WP_219875289.1">
    <property type="nucleotide sequence ID" value="NZ_JAHZIJ010000103.1"/>
</dbReference>
<dbReference type="InterPro" id="IPR000873">
    <property type="entry name" value="AMP-dep_synth/lig_dom"/>
</dbReference>
<feature type="non-terminal residue" evidence="2">
    <location>
        <position position="82"/>
    </location>
</feature>
<dbReference type="Gene3D" id="3.40.50.980">
    <property type="match status" value="1"/>
</dbReference>
<name>A0ABS7DD94_9BACL</name>
<comment type="caution">
    <text evidence="2">The sequence shown here is derived from an EMBL/GenBank/DDBJ whole genome shotgun (WGS) entry which is preliminary data.</text>
</comment>
<feature type="non-terminal residue" evidence="2">
    <location>
        <position position="1"/>
    </location>
</feature>
<dbReference type="EMBL" id="JAHZIJ010000103">
    <property type="protein sequence ID" value="MBW7477904.1"/>
    <property type="molecule type" value="Genomic_DNA"/>
</dbReference>
<dbReference type="SUPFAM" id="SSF56801">
    <property type="entry name" value="Acetyl-CoA synthetase-like"/>
    <property type="match status" value="1"/>
</dbReference>
<proteinExistence type="predicted"/>
<sequence>FDASVWEVFPYLIAGASVCIVPEEIRLEMKELTEFYRKREITIAWLPPQMYEQLLEEEAPSKLRLLLTGADKVKGYKPVPYE</sequence>
<feature type="domain" description="AMP-dependent synthetase/ligase" evidence="1">
    <location>
        <begin position="1"/>
        <end position="73"/>
    </location>
</feature>
<dbReference type="Proteomes" id="UP000812277">
    <property type="component" value="Unassembled WGS sequence"/>
</dbReference>
<accession>A0ABS7DD94</accession>
<evidence type="ECO:0000313" key="3">
    <source>
        <dbReference type="Proteomes" id="UP000812277"/>
    </source>
</evidence>
<reference evidence="2 3" key="1">
    <citation type="submission" date="2021-07" db="EMBL/GenBank/DDBJ databases">
        <title>Paenibacillus radiodurans sp. nov., isolated from the southeastern edge of Tengger Desert.</title>
        <authorList>
            <person name="Zhang G."/>
        </authorList>
    </citation>
    <scope>NUCLEOTIDE SEQUENCE [LARGE SCALE GENOMIC DNA]</scope>
    <source>
        <strain evidence="2 3">DT7-4</strain>
    </source>
</reference>
<dbReference type="Pfam" id="PF00501">
    <property type="entry name" value="AMP-binding"/>
    <property type="match status" value="1"/>
</dbReference>
<evidence type="ECO:0000313" key="2">
    <source>
        <dbReference type="EMBL" id="MBW7477904.1"/>
    </source>
</evidence>
<keyword evidence="3" id="KW-1185">Reference proteome</keyword>
<organism evidence="2 3">
    <name type="scientific">Paenibacillus oenotherae</name>
    <dbReference type="NCBI Taxonomy" id="1435645"/>
    <lineage>
        <taxon>Bacteria</taxon>
        <taxon>Bacillati</taxon>
        <taxon>Bacillota</taxon>
        <taxon>Bacilli</taxon>
        <taxon>Bacillales</taxon>
        <taxon>Paenibacillaceae</taxon>
        <taxon>Paenibacillus</taxon>
    </lineage>
</organism>